<sequence length="66" mass="7513">MPFGVGRRICPGSGLAVLHLEYFVANLVWKFEWRAVEGDDVDLSEKQEFTVVMKNPLQAHLSPRVK</sequence>
<dbReference type="InterPro" id="IPR001128">
    <property type="entry name" value="Cyt_P450"/>
</dbReference>
<reference evidence="11" key="1">
    <citation type="journal article" date="2020" name="Genome Biol.">
        <title>Gamete binning: chromosome-level and haplotype-resolved genome assembly enabled by high-throughput single-cell sequencing of gamete genomes.</title>
        <authorList>
            <person name="Campoy J.A."/>
            <person name="Sun H."/>
            <person name="Goel M."/>
            <person name="Jiao W.-B."/>
            <person name="Folz-Donahue K."/>
            <person name="Wang N."/>
            <person name="Rubio M."/>
            <person name="Liu C."/>
            <person name="Kukat C."/>
            <person name="Ruiz D."/>
            <person name="Huettel B."/>
            <person name="Schneeberger K."/>
        </authorList>
    </citation>
    <scope>NUCLEOTIDE SEQUENCE [LARGE SCALE GENOMIC DNA]</scope>
    <source>
        <strain evidence="11">cv. Rojo Pasion</strain>
    </source>
</reference>
<dbReference type="GO" id="GO:0005506">
    <property type="term" value="F:iron ion binding"/>
    <property type="evidence" value="ECO:0007669"/>
    <property type="project" value="InterPro"/>
</dbReference>
<protein>
    <recommendedName>
        <fullName evidence="12">Cytochrome P450</fullName>
    </recommendedName>
</protein>
<keyword evidence="7" id="KW-0408">Iron</keyword>
<evidence type="ECO:0000256" key="1">
    <source>
        <dbReference type="ARBA" id="ARBA00001971"/>
    </source>
</evidence>
<keyword evidence="7" id="KW-0560">Oxidoreductase</keyword>
<evidence type="ECO:0000256" key="6">
    <source>
        <dbReference type="ARBA" id="ARBA00023136"/>
    </source>
</evidence>
<comment type="cofactor">
    <cofactor evidence="1">
        <name>heme</name>
        <dbReference type="ChEBI" id="CHEBI:30413"/>
    </cofactor>
</comment>
<dbReference type="Gene3D" id="1.10.630.10">
    <property type="entry name" value="Cytochrome P450"/>
    <property type="match status" value="1"/>
</dbReference>
<dbReference type="GO" id="GO:0016709">
    <property type="term" value="F:oxidoreductase activity, acting on paired donors, with incorporation or reduction of molecular oxygen, NAD(P)H as one donor, and incorporation of one atom of oxygen"/>
    <property type="evidence" value="ECO:0007669"/>
    <property type="project" value="TreeGrafter"/>
</dbReference>
<evidence type="ECO:0000256" key="2">
    <source>
        <dbReference type="ARBA" id="ARBA00004167"/>
    </source>
</evidence>
<dbReference type="Proteomes" id="UP000507222">
    <property type="component" value="Unassembled WGS sequence"/>
</dbReference>
<dbReference type="Proteomes" id="UP000507245">
    <property type="component" value="Unassembled WGS sequence"/>
</dbReference>
<dbReference type="InterPro" id="IPR017972">
    <property type="entry name" value="Cyt_P450_CS"/>
</dbReference>
<evidence type="ECO:0000256" key="5">
    <source>
        <dbReference type="ARBA" id="ARBA00022989"/>
    </source>
</evidence>
<keyword evidence="3" id="KW-0812">Transmembrane</keyword>
<keyword evidence="7" id="KW-0349">Heme</keyword>
<dbReference type="AlphaFoldDB" id="A0A6J5WJZ6"/>
<proteinExistence type="inferred from homology"/>
<keyword evidence="4 7" id="KW-0479">Metal-binding</keyword>
<keyword evidence="6" id="KW-0472">Membrane</keyword>
<dbReference type="GO" id="GO:0020037">
    <property type="term" value="F:heme binding"/>
    <property type="evidence" value="ECO:0007669"/>
    <property type="project" value="InterPro"/>
</dbReference>
<dbReference type="EMBL" id="CAEKDK010000002">
    <property type="protein sequence ID" value="CAB4271431.1"/>
    <property type="molecule type" value="Genomic_DNA"/>
</dbReference>
<evidence type="ECO:0000313" key="9">
    <source>
        <dbReference type="EMBL" id="CAB4301869.1"/>
    </source>
</evidence>
<organism evidence="9 11">
    <name type="scientific">Prunus armeniaca</name>
    <name type="common">Apricot</name>
    <name type="synonym">Armeniaca vulgaris</name>
    <dbReference type="NCBI Taxonomy" id="36596"/>
    <lineage>
        <taxon>Eukaryota</taxon>
        <taxon>Viridiplantae</taxon>
        <taxon>Streptophyta</taxon>
        <taxon>Embryophyta</taxon>
        <taxon>Tracheophyta</taxon>
        <taxon>Spermatophyta</taxon>
        <taxon>Magnoliopsida</taxon>
        <taxon>eudicotyledons</taxon>
        <taxon>Gunneridae</taxon>
        <taxon>Pentapetalae</taxon>
        <taxon>rosids</taxon>
        <taxon>fabids</taxon>
        <taxon>Rosales</taxon>
        <taxon>Rosaceae</taxon>
        <taxon>Amygdaloideae</taxon>
        <taxon>Amygdaleae</taxon>
        <taxon>Prunus</taxon>
    </lineage>
</organism>
<evidence type="ECO:0000313" key="11">
    <source>
        <dbReference type="Proteomes" id="UP000507245"/>
    </source>
</evidence>
<dbReference type="OrthoDB" id="1055148at2759"/>
<evidence type="ECO:0000256" key="7">
    <source>
        <dbReference type="RuleBase" id="RU000461"/>
    </source>
</evidence>
<dbReference type="Pfam" id="PF00067">
    <property type="entry name" value="p450"/>
    <property type="match status" value="1"/>
</dbReference>
<keyword evidence="5" id="KW-1133">Transmembrane helix</keyword>
<comment type="subcellular location">
    <subcellularLocation>
        <location evidence="2">Membrane</location>
        <topology evidence="2">Single-pass membrane protein</topology>
    </subcellularLocation>
</comment>
<name>A0A6J5WJZ6_PRUAR</name>
<dbReference type="InterPro" id="IPR051103">
    <property type="entry name" value="Plant_metabolite_P450s"/>
</dbReference>
<dbReference type="EMBL" id="CAEKKB010000002">
    <property type="protein sequence ID" value="CAB4301869.1"/>
    <property type="molecule type" value="Genomic_DNA"/>
</dbReference>
<evidence type="ECO:0000256" key="3">
    <source>
        <dbReference type="ARBA" id="ARBA00022692"/>
    </source>
</evidence>
<keyword evidence="11" id="KW-1185">Reference proteome</keyword>
<evidence type="ECO:0008006" key="12">
    <source>
        <dbReference type="Google" id="ProtNLM"/>
    </source>
</evidence>
<accession>A0A6J5WJZ6</accession>
<dbReference type="PANTHER" id="PTHR24298:SF800">
    <property type="entry name" value="CYTOCHROME P450 89A2-RELATED"/>
    <property type="match status" value="1"/>
</dbReference>
<dbReference type="SUPFAM" id="SSF48264">
    <property type="entry name" value="Cytochrome P450"/>
    <property type="match status" value="1"/>
</dbReference>
<dbReference type="PANTHER" id="PTHR24298">
    <property type="entry name" value="FLAVONOID 3'-MONOOXYGENASE-RELATED"/>
    <property type="match status" value="1"/>
</dbReference>
<comment type="similarity">
    <text evidence="7">Belongs to the cytochrome P450 family.</text>
</comment>
<evidence type="ECO:0000256" key="4">
    <source>
        <dbReference type="ARBA" id="ARBA00022723"/>
    </source>
</evidence>
<dbReference type="InterPro" id="IPR036396">
    <property type="entry name" value="Cyt_P450_sf"/>
</dbReference>
<dbReference type="PROSITE" id="PS00086">
    <property type="entry name" value="CYTOCHROME_P450"/>
    <property type="match status" value="1"/>
</dbReference>
<keyword evidence="7" id="KW-0503">Monooxygenase</keyword>
<evidence type="ECO:0000313" key="8">
    <source>
        <dbReference type="EMBL" id="CAB4271431.1"/>
    </source>
</evidence>
<evidence type="ECO:0000313" key="10">
    <source>
        <dbReference type="Proteomes" id="UP000507222"/>
    </source>
</evidence>
<gene>
    <name evidence="8" type="ORF">CURHAP_LOCUS17814</name>
    <name evidence="9" type="ORF">ORAREDHAP_LOCUS17436</name>
</gene>
<reference evidence="9 10" key="2">
    <citation type="submission" date="2020-05" db="EMBL/GenBank/DDBJ databases">
        <authorList>
            <person name="Campoy J."/>
            <person name="Schneeberger K."/>
            <person name="Spophaly S."/>
        </authorList>
    </citation>
    <scope>NUCLEOTIDE SEQUENCE [LARGE SCALE GENOMIC DNA]</scope>
    <source>
        <strain evidence="9">PruArmRojPasFocal</strain>
    </source>
</reference>
<dbReference type="GO" id="GO:0016020">
    <property type="term" value="C:membrane"/>
    <property type="evidence" value="ECO:0007669"/>
    <property type="project" value="UniProtKB-SubCell"/>
</dbReference>